<comment type="caution">
    <text evidence="3">The sequence shown here is derived from an EMBL/GenBank/DDBJ whole genome shotgun (WGS) entry which is preliminary data.</text>
</comment>
<feature type="chain" id="PRO_5045998566" description="POTRA domain-containing protein" evidence="1">
    <location>
        <begin position="20"/>
        <end position="554"/>
    </location>
</feature>
<name>A0ABS6W3V0_9FLAO</name>
<keyword evidence="4" id="KW-1185">Reference proteome</keyword>
<dbReference type="InterPro" id="IPR010827">
    <property type="entry name" value="BamA/TamA_POTRA"/>
</dbReference>
<dbReference type="Pfam" id="PF07244">
    <property type="entry name" value="POTRA"/>
    <property type="match status" value="1"/>
</dbReference>
<accession>A0ABS6W3V0</accession>
<reference evidence="3 4" key="1">
    <citation type="submission" date="2021-07" db="EMBL/GenBank/DDBJ databases">
        <title>Mesonia aestuariivivens sp. nov., isolated from a tidal flat.</title>
        <authorList>
            <person name="Kim Y.-O."/>
            <person name="Yoon J.-H."/>
        </authorList>
    </citation>
    <scope>NUCLEOTIDE SEQUENCE [LARGE SCALE GENOMIC DNA]</scope>
    <source>
        <strain evidence="3 4">JHPTF-M18</strain>
    </source>
</reference>
<evidence type="ECO:0000313" key="3">
    <source>
        <dbReference type="EMBL" id="MBW2962222.1"/>
    </source>
</evidence>
<feature type="signal peptide" evidence="1">
    <location>
        <begin position="1"/>
        <end position="19"/>
    </location>
</feature>
<dbReference type="EMBL" id="JAHWDF010000010">
    <property type="protein sequence ID" value="MBW2962222.1"/>
    <property type="molecule type" value="Genomic_DNA"/>
</dbReference>
<evidence type="ECO:0000259" key="2">
    <source>
        <dbReference type="Pfam" id="PF07244"/>
    </source>
</evidence>
<gene>
    <name evidence="3" type="ORF">KW502_10460</name>
</gene>
<feature type="domain" description="POTRA" evidence="2">
    <location>
        <begin position="169"/>
        <end position="219"/>
    </location>
</feature>
<evidence type="ECO:0000256" key="1">
    <source>
        <dbReference type="SAM" id="SignalP"/>
    </source>
</evidence>
<evidence type="ECO:0000313" key="4">
    <source>
        <dbReference type="Proteomes" id="UP000719267"/>
    </source>
</evidence>
<organism evidence="3 4">
    <name type="scientific">Mesonia aestuariivivens</name>
    <dbReference type="NCBI Taxonomy" id="2796128"/>
    <lineage>
        <taxon>Bacteria</taxon>
        <taxon>Pseudomonadati</taxon>
        <taxon>Bacteroidota</taxon>
        <taxon>Flavobacteriia</taxon>
        <taxon>Flavobacteriales</taxon>
        <taxon>Flavobacteriaceae</taxon>
        <taxon>Mesonia</taxon>
    </lineage>
</organism>
<dbReference type="Proteomes" id="UP000719267">
    <property type="component" value="Unassembled WGS sequence"/>
</dbReference>
<keyword evidence="1" id="KW-0732">Signal</keyword>
<sequence>MKLLLTLLFLFSLHTPSCGQNLHLQVKIKDQGSLSDSINYRNEFKNIKELKKEVSSVQKRFIKKGQIDVFHKLIKKNDSLYICDFFLGLKIKQIKINIPKEVEKVLPKKYKNKKEFTIEFQNTENFLQTLNEEIANQGQPFNSLFLKNIEKRDTILIGTLQKNINQKRTIDNIIIKGYEKFPKSYLKNFLNIRKGRIFNKKKIDKNIKKIKNLDFAKSTRTPEVLFTKDSTTLYLFLQKKNSNTFDGFLGFSNEEESNNLQLNGYINLKLKNNLNYGEELTVEYKNNGDKLSLFFANLKLPFLFNTPLGTEASLRITRQDSTFSTTNQKIGINYQILPELITGINYETENSKSLENTSTAVQTNQEDYETNYLNFKTEYSQKHNNELFNNKIYGALEAGIGKRISLNEKTDQQKIKFSANKIFNINKRNFIYIANHTGFINSENYLNNELFRTGGIQNLRGFQENSIITNFYTFFNTEYRYLLDQNLYTHSIFDFGKFENQNQKTDTNVYSIGIGLGLKTRSGLLKLLIANGKTNNQNFEFKNTKVHLSLTTQF</sequence>
<proteinExistence type="predicted"/>
<protein>
    <recommendedName>
        <fullName evidence="2">POTRA domain-containing protein</fullName>
    </recommendedName>
</protein>